<evidence type="ECO:0000256" key="11">
    <source>
        <dbReference type="SAM" id="MobiDB-lite"/>
    </source>
</evidence>
<dbReference type="PANTHER" id="PTHR12553">
    <property type="entry name" value="ZINC PHOSPHODIESTERASE ELAC PROTEIN 2"/>
    <property type="match status" value="1"/>
</dbReference>
<keyword evidence="6" id="KW-0540">Nuclease</keyword>
<evidence type="ECO:0000256" key="1">
    <source>
        <dbReference type="ARBA" id="ARBA00000402"/>
    </source>
</evidence>
<dbReference type="InterPro" id="IPR036866">
    <property type="entry name" value="RibonucZ/Hydroxyglut_hydro"/>
</dbReference>
<name>A0A4T0J4F8_WALIC</name>
<dbReference type="PANTHER" id="PTHR12553:SF49">
    <property type="entry name" value="ZINC PHOSPHODIESTERASE ELAC PROTEIN 2"/>
    <property type="match status" value="1"/>
</dbReference>
<evidence type="ECO:0000256" key="3">
    <source>
        <dbReference type="ARBA" id="ARBA00007823"/>
    </source>
</evidence>
<proteinExistence type="inferred from homology"/>
<accession>A0A4T0J4F8</accession>
<dbReference type="Pfam" id="PF12706">
    <property type="entry name" value="Lactamase_B_2"/>
    <property type="match status" value="1"/>
</dbReference>
<keyword evidence="9" id="KW-0378">Hydrolase</keyword>
<dbReference type="Proteomes" id="UP000310689">
    <property type="component" value="Unassembled WGS sequence"/>
</dbReference>
<feature type="compositionally biased region" description="Polar residues" evidence="11">
    <location>
        <begin position="854"/>
        <end position="868"/>
    </location>
</feature>
<dbReference type="InterPro" id="IPR047151">
    <property type="entry name" value="RNZ2-like"/>
</dbReference>
<feature type="region of interest" description="Disordered" evidence="11">
    <location>
        <begin position="187"/>
        <end position="213"/>
    </location>
</feature>
<feature type="compositionally biased region" description="Basic residues" evidence="11">
    <location>
        <begin position="829"/>
        <end position="845"/>
    </location>
</feature>
<feature type="compositionally biased region" description="Polar residues" evidence="11">
    <location>
        <begin position="189"/>
        <end position="199"/>
    </location>
</feature>
<keyword evidence="10" id="KW-0862">Zinc</keyword>
<feature type="region of interest" description="Disordered" evidence="11">
    <location>
        <begin position="815"/>
        <end position="868"/>
    </location>
</feature>
<feature type="region of interest" description="Disordered" evidence="11">
    <location>
        <begin position="137"/>
        <end position="165"/>
    </location>
</feature>
<organism evidence="13 14">
    <name type="scientific">Wallemia ichthyophaga</name>
    <dbReference type="NCBI Taxonomy" id="245174"/>
    <lineage>
        <taxon>Eukaryota</taxon>
        <taxon>Fungi</taxon>
        <taxon>Dikarya</taxon>
        <taxon>Basidiomycota</taxon>
        <taxon>Wallemiomycotina</taxon>
        <taxon>Wallemiomycetes</taxon>
        <taxon>Wallemiales</taxon>
        <taxon>Wallemiaceae</taxon>
        <taxon>Wallemia</taxon>
    </lineage>
</organism>
<dbReference type="InterPro" id="IPR001279">
    <property type="entry name" value="Metallo-B-lactamas"/>
</dbReference>
<sequence>MKYQLAAVSTPASDTQQSLCLFFPNARYLFGIPEATTRMCIQRKQTLKKLRGAFLSQATDGGLAGLTMSFADSSGSGTLNVAGPEGTLHRVAGMRYYNKRDQLKVNVLESLIGDRCEDALYSDEFVNVYGVTTHPIKSNESYSSSSPSPSRSQSPSHSKRNNMSYEESVEYKRKIVDEIFPGLLPSNGLDGSSEISTPKNGGDAVEDIPSRNDAKLSRRLARLPAPRHPRSDAAASYIVMGKPMRGKFNNEVAVQLQVPGPLRSKLTRKETVTFQLSDGSERTVTPEQVVAPDTPPTVFFIVNIPNKKHITTLVQSSAWERHRQTDKPHILVHNVGWGVLDSEEYVQWIKSWGPDTHHLVSSPEYTANNVSLPSSFLSLKRANVLSDAFKAPLYSLDAPRSLPETLTSQVKIEVLDKHHKAELNPPEAPSVQPTLMSGLPPGFDIRRETTEDELLKQGLSEKSWDNYSKACEAVKEEVCKLTPPERQAGDDVVVTTLGTGSALPSKYRNVSATLLQTPHGNILLDAGEGTWGQLARMFGERSRNTPPRDGDGDDREDAWDVLKNTKAIYLSHVHADHHIGLAKLLQLRSKAVGQENPVTIICNHLIRTYLLEQNELEYLGIGRKVKFVDVEALLYNQDVAVEKAGYRKLQADEAALNLAALRQSLNLKDVKTALVKHRCKCHAGIIESNEGWKVVYSGDTMPCENLVESGKDATLLIHEATMEDGLEETAEAKGHSTIGQAIQIGKEMNAKKVLLTHFSQRYSKLAQSSESQNGTMVIAHAFDLLSLRVGDLWKMSHYNSPLSFLLAQEVAGEETEDVIEEEPVEKQEKRSKKSRKAQNKEKRKPNSLFDTVHESNASDQQQSKKAKV</sequence>
<dbReference type="SMART" id="SM00849">
    <property type="entry name" value="Lactamase_B"/>
    <property type="match status" value="1"/>
</dbReference>
<dbReference type="Pfam" id="PF13691">
    <property type="entry name" value="Lactamase_B_4"/>
    <property type="match status" value="1"/>
</dbReference>
<dbReference type="GO" id="GO:0046872">
    <property type="term" value="F:metal ion binding"/>
    <property type="evidence" value="ECO:0007669"/>
    <property type="project" value="UniProtKB-KW"/>
</dbReference>
<comment type="similarity">
    <text evidence="3">Belongs to the RNase Z family.</text>
</comment>
<keyword evidence="8" id="KW-0255">Endonuclease</keyword>
<dbReference type="AlphaFoldDB" id="A0A4T0J4F8"/>
<comment type="cofactor">
    <cofactor evidence="2">
        <name>Zn(2+)</name>
        <dbReference type="ChEBI" id="CHEBI:29105"/>
    </cofactor>
</comment>
<reference evidence="13 14" key="1">
    <citation type="submission" date="2019-03" db="EMBL/GenBank/DDBJ databases">
        <title>Sequencing 23 genomes of Wallemia ichthyophaga.</title>
        <authorList>
            <person name="Gostincar C."/>
        </authorList>
    </citation>
    <scope>NUCLEOTIDE SEQUENCE [LARGE SCALE GENOMIC DNA]</scope>
    <source>
        <strain evidence="13 14">EXF-6200</strain>
    </source>
</reference>
<dbReference type="SUPFAM" id="SSF56281">
    <property type="entry name" value="Metallo-hydrolase/oxidoreductase"/>
    <property type="match status" value="2"/>
</dbReference>
<dbReference type="GO" id="GO:0042781">
    <property type="term" value="F:3'-tRNA processing endoribonuclease activity"/>
    <property type="evidence" value="ECO:0007669"/>
    <property type="project" value="UniProtKB-EC"/>
</dbReference>
<evidence type="ECO:0000256" key="7">
    <source>
        <dbReference type="ARBA" id="ARBA00022723"/>
    </source>
</evidence>
<comment type="caution">
    <text evidence="13">The sequence shown here is derived from an EMBL/GenBank/DDBJ whole genome shotgun (WGS) entry which is preliminary data.</text>
</comment>
<dbReference type="EMBL" id="SPOI01000097">
    <property type="protein sequence ID" value="TIB37596.1"/>
    <property type="molecule type" value="Genomic_DNA"/>
</dbReference>
<gene>
    <name evidence="13" type="ORF">E3P86_02130</name>
</gene>
<dbReference type="EC" id="3.1.26.11" evidence="4"/>
<evidence type="ECO:0000256" key="6">
    <source>
        <dbReference type="ARBA" id="ARBA00022722"/>
    </source>
</evidence>
<feature type="compositionally biased region" description="Low complexity" evidence="11">
    <location>
        <begin position="137"/>
        <end position="156"/>
    </location>
</feature>
<evidence type="ECO:0000256" key="5">
    <source>
        <dbReference type="ARBA" id="ARBA00022694"/>
    </source>
</evidence>
<evidence type="ECO:0000313" key="13">
    <source>
        <dbReference type="EMBL" id="TIB37596.1"/>
    </source>
</evidence>
<comment type="catalytic activity">
    <reaction evidence="1">
        <text>Endonucleolytic cleavage of RNA, removing extra 3' nucleotides from tRNA precursor, generating 3' termini of tRNAs. A 3'-hydroxy group is left at the tRNA terminus and a 5'-phosphoryl group is left at the trailer molecule.</text>
        <dbReference type="EC" id="3.1.26.11"/>
    </reaction>
</comment>
<evidence type="ECO:0000256" key="8">
    <source>
        <dbReference type="ARBA" id="ARBA00022759"/>
    </source>
</evidence>
<dbReference type="Gene3D" id="3.60.15.10">
    <property type="entry name" value="Ribonuclease Z/Hydroxyacylglutathione hydrolase-like"/>
    <property type="match status" value="2"/>
</dbReference>
<evidence type="ECO:0000256" key="4">
    <source>
        <dbReference type="ARBA" id="ARBA00012477"/>
    </source>
</evidence>
<evidence type="ECO:0000256" key="9">
    <source>
        <dbReference type="ARBA" id="ARBA00022801"/>
    </source>
</evidence>
<dbReference type="CDD" id="cd07718">
    <property type="entry name" value="RNaseZ_ELAC1_ELAC2-C-term-like_MBL-fold"/>
    <property type="match status" value="1"/>
</dbReference>
<keyword evidence="5" id="KW-0819">tRNA processing</keyword>
<evidence type="ECO:0000256" key="2">
    <source>
        <dbReference type="ARBA" id="ARBA00001947"/>
    </source>
</evidence>
<evidence type="ECO:0000256" key="10">
    <source>
        <dbReference type="ARBA" id="ARBA00022833"/>
    </source>
</evidence>
<evidence type="ECO:0000313" key="14">
    <source>
        <dbReference type="Proteomes" id="UP000310689"/>
    </source>
</evidence>
<dbReference type="GO" id="GO:1990180">
    <property type="term" value="P:mitochondrial tRNA 3'-end processing"/>
    <property type="evidence" value="ECO:0007669"/>
    <property type="project" value="TreeGrafter"/>
</dbReference>
<evidence type="ECO:0000259" key="12">
    <source>
        <dbReference type="SMART" id="SM00849"/>
    </source>
</evidence>
<dbReference type="GO" id="GO:0005739">
    <property type="term" value="C:mitochondrion"/>
    <property type="evidence" value="ECO:0007669"/>
    <property type="project" value="TreeGrafter"/>
</dbReference>
<dbReference type="InterPro" id="IPR027794">
    <property type="entry name" value="tRNase_Z_dom"/>
</dbReference>
<protein>
    <recommendedName>
        <fullName evidence="4">ribonuclease Z</fullName>
        <ecNumber evidence="4">3.1.26.11</ecNumber>
    </recommendedName>
</protein>
<feature type="domain" description="Metallo-beta-lactamase" evidence="12">
    <location>
        <begin position="509"/>
        <end position="757"/>
    </location>
</feature>
<keyword evidence="7" id="KW-0479">Metal-binding</keyword>